<protein>
    <recommendedName>
        <fullName evidence="10">Addiction module toxin, HicA family</fullName>
    </recommendedName>
</protein>
<gene>
    <name evidence="8" type="ORF">CFR76_13125</name>
</gene>
<evidence type="ECO:0000313" key="9">
    <source>
        <dbReference type="Proteomes" id="UP000247371"/>
    </source>
</evidence>
<dbReference type="AlphaFoldDB" id="A0A2V4R9M0"/>
<sequence>MSHIIWFLLNRDEVVCWKLDCVHGSYSVFKHPSRPGIVVVPLPRRDLGTGLVAAIRKQAGMMIRPSLMRSTKAVFLLIQLNLTKLIWLSQRGAPCEPLISMKPRRTCPG</sequence>
<keyword evidence="2" id="KW-1277">Toxin-antitoxin system</keyword>
<dbReference type="GO" id="GO:0004519">
    <property type="term" value="F:endonuclease activity"/>
    <property type="evidence" value="ECO:0007669"/>
    <property type="project" value="UniProtKB-KW"/>
</dbReference>
<keyword evidence="5" id="KW-0378">Hydrolase</keyword>
<evidence type="ECO:0000256" key="5">
    <source>
        <dbReference type="ARBA" id="ARBA00022801"/>
    </source>
</evidence>
<dbReference type="Gene3D" id="3.30.920.30">
    <property type="entry name" value="Hypothetical protein"/>
    <property type="match status" value="1"/>
</dbReference>
<dbReference type="Pfam" id="PF07927">
    <property type="entry name" value="HicA_toxin"/>
    <property type="match status" value="1"/>
</dbReference>
<keyword evidence="7" id="KW-0346">Stress response</keyword>
<dbReference type="SUPFAM" id="SSF54786">
    <property type="entry name" value="YcfA/nrd intein domain"/>
    <property type="match status" value="1"/>
</dbReference>
<keyword evidence="4" id="KW-0255">Endonuclease</keyword>
<proteinExistence type="inferred from homology"/>
<dbReference type="EMBL" id="NKUB01000021">
    <property type="protein sequence ID" value="PYD68780.1"/>
    <property type="molecule type" value="Genomic_DNA"/>
</dbReference>
<evidence type="ECO:0000256" key="6">
    <source>
        <dbReference type="ARBA" id="ARBA00022884"/>
    </source>
</evidence>
<dbReference type="RefSeq" id="WP_110557453.1">
    <property type="nucleotide sequence ID" value="NZ_NKUB01000021.1"/>
</dbReference>
<evidence type="ECO:0008006" key="10">
    <source>
        <dbReference type="Google" id="ProtNLM"/>
    </source>
</evidence>
<dbReference type="GO" id="GO:0016787">
    <property type="term" value="F:hydrolase activity"/>
    <property type="evidence" value="ECO:0007669"/>
    <property type="project" value="UniProtKB-KW"/>
</dbReference>
<evidence type="ECO:0000256" key="2">
    <source>
        <dbReference type="ARBA" id="ARBA00022649"/>
    </source>
</evidence>
<evidence type="ECO:0000313" key="8">
    <source>
        <dbReference type="EMBL" id="PYD68780.1"/>
    </source>
</evidence>
<keyword evidence="6" id="KW-0694">RNA-binding</keyword>
<comment type="similarity">
    <text evidence="1">Belongs to the HicA mRNA interferase family.</text>
</comment>
<dbReference type="GO" id="GO:0003729">
    <property type="term" value="F:mRNA binding"/>
    <property type="evidence" value="ECO:0007669"/>
    <property type="project" value="InterPro"/>
</dbReference>
<name>A0A2V4R9M0_9PROT</name>
<dbReference type="InterPro" id="IPR012933">
    <property type="entry name" value="HicA_mRNA_interferase"/>
</dbReference>
<keyword evidence="3" id="KW-0540">Nuclease</keyword>
<reference evidence="8 9" key="1">
    <citation type="submission" date="2017-07" db="EMBL/GenBank/DDBJ databases">
        <title>A draft genome sequence of Komagataeibacter swingsii LMG 22125.</title>
        <authorList>
            <person name="Skraban J."/>
            <person name="Cleenwerck I."/>
            <person name="Vandamme P."/>
            <person name="Trcek J."/>
        </authorList>
    </citation>
    <scope>NUCLEOTIDE SEQUENCE [LARGE SCALE GENOMIC DNA]</scope>
    <source>
        <strain evidence="8 9">LMG 22125</strain>
    </source>
</reference>
<dbReference type="Proteomes" id="UP000247371">
    <property type="component" value="Unassembled WGS sequence"/>
</dbReference>
<keyword evidence="9" id="KW-1185">Reference proteome</keyword>
<dbReference type="InterPro" id="IPR038570">
    <property type="entry name" value="HicA_sf"/>
</dbReference>
<evidence type="ECO:0000256" key="1">
    <source>
        <dbReference type="ARBA" id="ARBA00006620"/>
    </source>
</evidence>
<evidence type="ECO:0000256" key="3">
    <source>
        <dbReference type="ARBA" id="ARBA00022722"/>
    </source>
</evidence>
<comment type="caution">
    <text evidence="8">The sequence shown here is derived from an EMBL/GenBank/DDBJ whole genome shotgun (WGS) entry which is preliminary data.</text>
</comment>
<accession>A0A2V4R9M0</accession>
<evidence type="ECO:0000256" key="4">
    <source>
        <dbReference type="ARBA" id="ARBA00022759"/>
    </source>
</evidence>
<organism evidence="8 9">
    <name type="scientific">Komagataeibacter swingsii</name>
    <dbReference type="NCBI Taxonomy" id="215220"/>
    <lineage>
        <taxon>Bacteria</taxon>
        <taxon>Pseudomonadati</taxon>
        <taxon>Pseudomonadota</taxon>
        <taxon>Alphaproteobacteria</taxon>
        <taxon>Acetobacterales</taxon>
        <taxon>Acetobacteraceae</taxon>
        <taxon>Komagataeibacter</taxon>
    </lineage>
</organism>
<evidence type="ECO:0000256" key="7">
    <source>
        <dbReference type="ARBA" id="ARBA00023016"/>
    </source>
</evidence>